<evidence type="ECO:0000313" key="5">
    <source>
        <dbReference type="Proteomes" id="UP000601435"/>
    </source>
</evidence>
<dbReference type="PANTHER" id="PTHR47447">
    <property type="entry name" value="OS03G0856100 PROTEIN"/>
    <property type="match status" value="1"/>
</dbReference>
<dbReference type="InterPro" id="IPR011990">
    <property type="entry name" value="TPR-like_helical_dom_sf"/>
</dbReference>
<dbReference type="InterPro" id="IPR025197">
    <property type="entry name" value="DUF4116"/>
</dbReference>
<dbReference type="SUPFAM" id="SSF46565">
    <property type="entry name" value="Chaperone J-domain"/>
    <property type="match status" value="1"/>
</dbReference>
<proteinExistence type="predicted"/>
<keyword evidence="5" id="KW-1185">Reference proteome</keyword>
<organism evidence="4 5">
    <name type="scientific">Symbiodinium necroappetens</name>
    <dbReference type="NCBI Taxonomy" id="1628268"/>
    <lineage>
        <taxon>Eukaryota</taxon>
        <taxon>Sar</taxon>
        <taxon>Alveolata</taxon>
        <taxon>Dinophyceae</taxon>
        <taxon>Suessiales</taxon>
        <taxon>Symbiodiniaceae</taxon>
        <taxon>Symbiodinium</taxon>
    </lineage>
</organism>
<feature type="region of interest" description="Disordered" evidence="2">
    <location>
        <begin position="1055"/>
        <end position="1079"/>
    </location>
</feature>
<comment type="caution">
    <text evidence="4">The sequence shown here is derived from an EMBL/GenBank/DDBJ whole genome shotgun (WGS) entry which is preliminary data.</text>
</comment>
<sequence>MLNFKQSQHRHRKHARDPQITSNASKFCTCSPNELGCAHHRPEGLPNATEARRGSLCWPVWREPKQDGLALEWAARALQSDKEVVLAAVKKGAFALQFASPSLLRDRLFVLAAVQCNGYALACAGKFQGDREIVQTAVREDGSALEYASDALKRDREIALTAARWSDAALEYVAESLWQDRNFTRAVLEKNDAAWEYASEKLQADRRFLLEVLQLNPGIFRRLQPGQADAELILKVIKATPAAFEHLPAEMRDDQEFLLRAFAANCEVVEYVPSSVFADNAFLLRAVELEPKVLASSSREARGSKDIVTKAVQRNPAALQHASDSLRMSEKFVLSLVKKDAVCLQYCSDELRCHEGFNLEAISKNPEARHYVCAELWQDEEFVLEALSIEVSVLELVPESVLCNRAIALRAVETTGQALKYLDLGFRDDREVVLTAVEDDPSALAFASERLRADTGLFRASIKVDGLALEHADSCLQDDPTWVLEATQAGPNRAAAPDLCPFRFASKRIRQDPDFVWQVAAAVGAVALAHSPLRGEAQFVSRLTQRIPEAIQHADEKLLDDLPYLLSIIRQSPAVLSFVPEELRASASFVLASVRGNGAALDYAPRRFQTEPEFLRAADSAFPSRHPLDHDALEKRDIPLARLGGAATLSAFHAGNRIAQEWDRLDHLSPRGLRDECEILGLPGAACLEWYGASFLLIRFKKVCIWREMQLQELKVESDAKGLRKAQRPVGRADSHTHPQGPDPTVSLHVGACISVIQDVYSVSNLKLKSGLQGTVVSIDKGGDARIDFNIETFAGGLNATQWVYKKDFDKLSVDKDDELLNSMLNELTVDQFAGLYERFGVPVRDLGSFAAANAVTERWDVLAKMSANELALEFTRLVGIEPDAKVELEAQLRSAAVWEELPLTALFRECARRKLAGPLEATSFELQRAELWDRLLGTLCKDLYLAIGLDLKLLVTTKRAAELYRRWREIDELPAPALQKEYATFDLPKVAEKEQRTRVKKVAYWDALPFNALREECWNMGMRSAYFNSADFHGRRERLIREAIWFQWAPKTEGQTKMPSDARGWQPPPREQAKDQGRPNCPFEYMPPPPQPMVPTHIRQHLQTLLLPPNASLRDVKAAYKKLALKYHPDKNSKDMEDLVTQRFTEIRSAYDELLSYFDMLSFETLSHTHTEHHVRPWMYGDGTCTGSSAFQNPASPPWERYRIGKQPWRCSDISRAASTAVSLGPAWVPCSADGHGSVAELRKPHRRHSLALCLDAQRCRVADAAAFGTAAMTLEQCSRWSHSTQLLATTSLQYVVRATNAVLAACRDGGFSRARSLFASLGARRTTPDVVTYNSIISCSTGSRWPWALWYLYILTTRSAAQPTEATFASAIHACATGTAWRRALALLGQLTPHSLQPTTVIFGACIDACAKARQWHRAAMLLQIMPSQSLVANTLTTNALLTALATGSRWQEALSLFEGADKDGGSSPATYGAACAAMAAGAVWRSALDLLDLMHRRSFARTMQVWHSAQTACSNTGQWTKVLQLLEEASCEVPLDLANYLTALASVERGGCAHHISSLLRRIAGRGYGLLVGRAGETPSDTEFLLQALGTLRDHWNSDLRLRATWLERLRHDHLCRVRLHRSQPPSRQDQSGP</sequence>
<dbReference type="EMBL" id="CAJNJA010008165">
    <property type="protein sequence ID" value="CAE7233597.1"/>
    <property type="molecule type" value="Genomic_DNA"/>
</dbReference>
<feature type="region of interest" description="Disordered" evidence="2">
    <location>
        <begin position="1"/>
        <end position="20"/>
    </location>
</feature>
<dbReference type="Proteomes" id="UP000601435">
    <property type="component" value="Unassembled WGS sequence"/>
</dbReference>
<dbReference type="Gene3D" id="1.25.40.10">
    <property type="entry name" value="Tetratricopeptide repeat domain"/>
    <property type="match status" value="2"/>
</dbReference>
<dbReference type="PROSITE" id="PS50076">
    <property type="entry name" value="DNAJ_2"/>
    <property type="match status" value="1"/>
</dbReference>
<evidence type="ECO:0000256" key="2">
    <source>
        <dbReference type="SAM" id="MobiDB-lite"/>
    </source>
</evidence>
<dbReference type="Gene3D" id="1.10.287.110">
    <property type="entry name" value="DnaJ domain"/>
    <property type="match status" value="1"/>
</dbReference>
<evidence type="ECO:0000313" key="4">
    <source>
        <dbReference type="EMBL" id="CAE7233597.1"/>
    </source>
</evidence>
<dbReference type="PANTHER" id="PTHR47447:SF17">
    <property type="entry name" value="OS12G0638900 PROTEIN"/>
    <property type="match status" value="1"/>
</dbReference>
<reference evidence="4" key="1">
    <citation type="submission" date="2021-02" db="EMBL/GenBank/DDBJ databases">
        <authorList>
            <person name="Dougan E. K."/>
            <person name="Rhodes N."/>
            <person name="Thang M."/>
            <person name="Chan C."/>
        </authorList>
    </citation>
    <scope>NUCLEOTIDE SEQUENCE</scope>
</reference>
<feature type="non-terminal residue" evidence="4">
    <location>
        <position position="1637"/>
    </location>
</feature>
<name>A0A812KS82_9DINO</name>
<gene>
    <name evidence="4" type="ORF">SNEC2469_LOCUS3771</name>
</gene>
<dbReference type="Pfam" id="PF01535">
    <property type="entry name" value="PPR"/>
    <property type="match status" value="1"/>
</dbReference>
<protein>
    <recommendedName>
        <fullName evidence="3">J domain-containing protein</fullName>
    </recommendedName>
</protein>
<dbReference type="CDD" id="cd06257">
    <property type="entry name" value="DnaJ"/>
    <property type="match status" value="1"/>
</dbReference>
<dbReference type="InterPro" id="IPR001623">
    <property type="entry name" value="DnaJ_domain"/>
</dbReference>
<accession>A0A812KS82</accession>
<dbReference type="InterPro" id="IPR036869">
    <property type="entry name" value="J_dom_sf"/>
</dbReference>
<evidence type="ECO:0000256" key="1">
    <source>
        <dbReference type="ARBA" id="ARBA00022737"/>
    </source>
</evidence>
<dbReference type="Pfam" id="PF00226">
    <property type="entry name" value="DnaJ"/>
    <property type="match status" value="1"/>
</dbReference>
<dbReference type="InterPro" id="IPR002885">
    <property type="entry name" value="PPR_rpt"/>
</dbReference>
<dbReference type="Pfam" id="PF13475">
    <property type="entry name" value="DUF4116"/>
    <property type="match status" value="5"/>
</dbReference>
<evidence type="ECO:0000259" key="3">
    <source>
        <dbReference type="PROSITE" id="PS50076"/>
    </source>
</evidence>
<dbReference type="OrthoDB" id="424955at2759"/>
<dbReference type="SMART" id="SM00271">
    <property type="entry name" value="DnaJ"/>
    <property type="match status" value="1"/>
</dbReference>
<keyword evidence="1" id="KW-0677">Repeat</keyword>
<feature type="domain" description="J" evidence="3">
    <location>
        <begin position="1101"/>
        <end position="1168"/>
    </location>
</feature>